<sequence>MTELRTTLDINMVILIKNYEIIYVKDLLKNNNIFSKIFPAPKTVLEVCAPVLTASSKDEKIIKNILEENGIIFEIKKLNKDIIWELLKR</sequence>
<evidence type="ECO:0000313" key="3">
    <source>
        <dbReference type="Proteomes" id="UP000245921"/>
    </source>
</evidence>
<dbReference type="InterPro" id="IPR021778">
    <property type="entry name" value="Se/S_carrier-like"/>
</dbReference>
<organism evidence="2 3">
    <name type="scientific">Oceanotoga teriensis</name>
    <dbReference type="NCBI Taxonomy" id="515440"/>
    <lineage>
        <taxon>Bacteria</taxon>
        <taxon>Thermotogati</taxon>
        <taxon>Thermotogota</taxon>
        <taxon>Thermotogae</taxon>
        <taxon>Petrotogales</taxon>
        <taxon>Petrotogaceae</taxon>
        <taxon>Oceanotoga</taxon>
    </lineage>
</organism>
<feature type="domain" description="Putative Se/S carrier protein-like" evidence="1">
    <location>
        <begin position="19"/>
        <end position="73"/>
    </location>
</feature>
<accession>A0AA45C8L1</accession>
<dbReference type="EMBL" id="QGGI01000002">
    <property type="protein sequence ID" value="PWJ96121.1"/>
    <property type="molecule type" value="Genomic_DNA"/>
</dbReference>
<dbReference type="Pfam" id="PF11823">
    <property type="entry name" value="Se_S_carrier"/>
    <property type="match status" value="1"/>
</dbReference>
<evidence type="ECO:0000259" key="1">
    <source>
        <dbReference type="Pfam" id="PF11823"/>
    </source>
</evidence>
<evidence type="ECO:0000313" key="2">
    <source>
        <dbReference type="EMBL" id="PWJ96121.1"/>
    </source>
</evidence>
<dbReference type="AlphaFoldDB" id="A0AA45C8L1"/>
<protein>
    <recommendedName>
        <fullName evidence="1">Putative Se/S carrier protein-like domain-containing protein</fullName>
    </recommendedName>
</protein>
<name>A0AA45C8L1_9BACT</name>
<proteinExistence type="predicted"/>
<dbReference type="Proteomes" id="UP000245921">
    <property type="component" value="Unassembled WGS sequence"/>
</dbReference>
<gene>
    <name evidence="2" type="ORF">C7380_10228</name>
</gene>
<reference evidence="2 3" key="1">
    <citation type="submission" date="2018-05" db="EMBL/GenBank/DDBJ databases">
        <title>Genomic Encyclopedia of Type Strains, Phase IV (KMG-IV): sequencing the most valuable type-strain genomes for metagenomic binning, comparative biology and taxonomic classification.</title>
        <authorList>
            <person name="Goeker M."/>
        </authorList>
    </citation>
    <scope>NUCLEOTIDE SEQUENCE [LARGE SCALE GENOMIC DNA]</scope>
    <source>
        <strain evidence="2 3">DSM 24906</strain>
    </source>
</reference>
<keyword evidence="3" id="KW-1185">Reference proteome</keyword>
<dbReference type="RefSeq" id="WP_109603744.1">
    <property type="nucleotide sequence ID" value="NZ_QGGI01000002.1"/>
</dbReference>
<comment type="caution">
    <text evidence="2">The sequence shown here is derived from an EMBL/GenBank/DDBJ whole genome shotgun (WGS) entry which is preliminary data.</text>
</comment>